<comment type="cofactor">
    <cofactor evidence="1 7">
        <name>heme</name>
        <dbReference type="ChEBI" id="CHEBI:30413"/>
    </cofactor>
</comment>
<feature type="transmembrane region" description="Helical" evidence="9">
    <location>
        <begin position="6"/>
        <end position="22"/>
    </location>
</feature>
<keyword evidence="11" id="KW-1185">Reference proteome</keyword>
<dbReference type="SUPFAM" id="SSF48264">
    <property type="entry name" value="Cytochrome P450"/>
    <property type="match status" value="1"/>
</dbReference>
<evidence type="ECO:0000256" key="5">
    <source>
        <dbReference type="ARBA" id="ARBA00023002"/>
    </source>
</evidence>
<dbReference type="EMBL" id="JBJXBP010000002">
    <property type="protein sequence ID" value="KAL3844980.1"/>
    <property type="molecule type" value="Genomic_DNA"/>
</dbReference>
<dbReference type="AlphaFoldDB" id="A0ABD3U7M4"/>
<keyword evidence="5 8" id="KW-0560">Oxidoreductase</keyword>
<dbReference type="GO" id="GO:0046872">
    <property type="term" value="F:metal ion binding"/>
    <property type="evidence" value="ECO:0007669"/>
    <property type="project" value="UniProtKB-KW"/>
</dbReference>
<keyword evidence="4 7" id="KW-0479">Metal-binding</keyword>
<dbReference type="Proteomes" id="UP001634393">
    <property type="component" value="Unassembled WGS sequence"/>
</dbReference>
<comment type="subcellular location">
    <subcellularLocation>
        <location evidence="2">Membrane</location>
        <topology evidence="2">Single-pass membrane protein</topology>
    </subcellularLocation>
</comment>
<evidence type="ECO:0000256" key="1">
    <source>
        <dbReference type="ARBA" id="ARBA00001971"/>
    </source>
</evidence>
<keyword evidence="9" id="KW-1133">Transmembrane helix</keyword>
<dbReference type="GO" id="GO:0016020">
    <property type="term" value="C:membrane"/>
    <property type="evidence" value="ECO:0007669"/>
    <property type="project" value="UniProtKB-SubCell"/>
</dbReference>
<evidence type="ECO:0000256" key="3">
    <source>
        <dbReference type="ARBA" id="ARBA00010617"/>
    </source>
</evidence>
<name>A0ABD3U7M4_9LAMI</name>
<dbReference type="PROSITE" id="PS00086">
    <property type="entry name" value="CYTOCHROME_P450"/>
    <property type="match status" value="1"/>
</dbReference>
<evidence type="ECO:0000313" key="11">
    <source>
        <dbReference type="Proteomes" id="UP001634393"/>
    </source>
</evidence>
<keyword evidence="6 7" id="KW-0408">Iron</keyword>
<protein>
    <recommendedName>
        <fullName evidence="12">Cytochrome P450</fullName>
    </recommendedName>
</protein>
<feature type="binding site" description="axial binding residue" evidence="7">
    <location>
        <position position="451"/>
    </location>
    <ligand>
        <name>heme</name>
        <dbReference type="ChEBI" id="CHEBI:30413"/>
    </ligand>
    <ligandPart>
        <name>Fe</name>
        <dbReference type="ChEBI" id="CHEBI:18248"/>
    </ligandPart>
</feature>
<dbReference type="InterPro" id="IPR017972">
    <property type="entry name" value="Cyt_P450_CS"/>
</dbReference>
<dbReference type="GO" id="GO:0004497">
    <property type="term" value="F:monooxygenase activity"/>
    <property type="evidence" value="ECO:0007669"/>
    <property type="project" value="UniProtKB-KW"/>
</dbReference>
<dbReference type="InterPro" id="IPR001128">
    <property type="entry name" value="Cyt_P450"/>
</dbReference>
<accession>A0ABD3U7M4</accession>
<dbReference type="InterPro" id="IPR036396">
    <property type="entry name" value="Cyt_P450_sf"/>
</dbReference>
<reference evidence="10 11" key="1">
    <citation type="submission" date="2024-12" db="EMBL/GenBank/DDBJ databases">
        <title>The unique morphological basis and parallel evolutionary history of personate flowers in Penstemon.</title>
        <authorList>
            <person name="Depatie T.H."/>
            <person name="Wessinger C.A."/>
        </authorList>
    </citation>
    <scope>NUCLEOTIDE SEQUENCE [LARGE SCALE GENOMIC DNA]</scope>
    <source>
        <strain evidence="10">WTNN_2</strain>
        <tissue evidence="10">Leaf</tissue>
    </source>
</reference>
<dbReference type="InterPro" id="IPR002401">
    <property type="entry name" value="Cyt_P450_E_grp-I"/>
</dbReference>
<keyword evidence="9" id="KW-0472">Membrane</keyword>
<dbReference type="PRINTS" id="PR00463">
    <property type="entry name" value="EP450I"/>
</dbReference>
<dbReference type="CDD" id="cd11064">
    <property type="entry name" value="CYP86A"/>
    <property type="match status" value="1"/>
</dbReference>
<organism evidence="10 11">
    <name type="scientific">Penstemon smallii</name>
    <dbReference type="NCBI Taxonomy" id="265156"/>
    <lineage>
        <taxon>Eukaryota</taxon>
        <taxon>Viridiplantae</taxon>
        <taxon>Streptophyta</taxon>
        <taxon>Embryophyta</taxon>
        <taxon>Tracheophyta</taxon>
        <taxon>Spermatophyta</taxon>
        <taxon>Magnoliopsida</taxon>
        <taxon>eudicotyledons</taxon>
        <taxon>Gunneridae</taxon>
        <taxon>Pentapetalae</taxon>
        <taxon>asterids</taxon>
        <taxon>lamiids</taxon>
        <taxon>Lamiales</taxon>
        <taxon>Plantaginaceae</taxon>
        <taxon>Cheloneae</taxon>
        <taxon>Penstemon</taxon>
    </lineage>
</organism>
<evidence type="ECO:0000256" key="4">
    <source>
        <dbReference type="ARBA" id="ARBA00022723"/>
    </source>
</evidence>
<comment type="similarity">
    <text evidence="3 8">Belongs to the cytochrome P450 family.</text>
</comment>
<evidence type="ECO:0000256" key="9">
    <source>
        <dbReference type="SAM" id="Phobius"/>
    </source>
</evidence>
<keyword evidence="9" id="KW-0812">Transmembrane</keyword>
<dbReference type="Pfam" id="PF00067">
    <property type="entry name" value="p450"/>
    <property type="match status" value="1"/>
</dbReference>
<dbReference type="PANTHER" id="PTHR24296">
    <property type="entry name" value="CYTOCHROME P450"/>
    <property type="match status" value="1"/>
</dbReference>
<dbReference type="Gene3D" id="1.10.630.10">
    <property type="entry name" value="Cytochrome P450"/>
    <property type="match status" value="1"/>
</dbReference>
<keyword evidence="7 8" id="KW-0349">Heme</keyword>
<dbReference type="GO" id="GO:0006629">
    <property type="term" value="P:lipid metabolic process"/>
    <property type="evidence" value="ECO:0007669"/>
    <property type="project" value="UniProtKB-ARBA"/>
</dbReference>
<evidence type="ECO:0000256" key="6">
    <source>
        <dbReference type="ARBA" id="ARBA00023004"/>
    </source>
</evidence>
<sequence>MASLGYTEIFLSIVCFFIIWFLRNKNVKPWNWPLVGMLPSLFFHVNRAHDRCAEIFEAAGGTFHFKGPWFINMDMIGTADPANVHFIMSGNFTNFPKGPEFKKIFEVLGDGIFNSDSDMWKSQRKQARALITHEHFRRFLIKTSMDKVENSLVPVLEHVAKQGLVIDLQDMFQRFTFDTTCKLVTGFDPGCLSVEFPDVPFSRAMDEVEEAIFMRHCLPESVWKLEKWLGIGHEKKLTQAWTILDEVIGKYISMKREQMSKSTESNGDDEQGLDLLTSYIRGDESTGLECDDKFLRDTILNFMIAGRDTTSSALTWFTWLVSTHPEVENKIREELKSVIPPKEAGKWRLFEADELRNLVYLHGALCESLRLYPPVPFEHKAPVQPVTLPSGHYVHPKMKIMFSLYAMGRMDFIWGNDAKEFKPERWITERGTIKYEPSYKFLAFNAGPRTCLGKEVAFTQLKSVAAAMIHNYQVQVVEGHSSTPNVSVILYMKHGLKVRLTKRWN</sequence>
<proteinExistence type="inferred from homology"/>
<dbReference type="PRINTS" id="PR00385">
    <property type="entry name" value="P450"/>
</dbReference>
<evidence type="ECO:0000256" key="2">
    <source>
        <dbReference type="ARBA" id="ARBA00004167"/>
    </source>
</evidence>
<evidence type="ECO:0008006" key="12">
    <source>
        <dbReference type="Google" id="ProtNLM"/>
    </source>
</evidence>
<keyword evidence="8" id="KW-0503">Monooxygenase</keyword>
<gene>
    <name evidence="10" type="ORF">ACJIZ3_002383</name>
</gene>
<evidence type="ECO:0000256" key="8">
    <source>
        <dbReference type="RuleBase" id="RU000461"/>
    </source>
</evidence>
<comment type="caution">
    <text evidence="10">The sequence shown here is derived from an EMBL/GenBank/DDBJ whole genome shotgun (WGS) entry which is preliminary data.</text>
</comment>
<evidence type="ECO:0000256" key="7">
    <source>
        <dbReference type="PIRSR" id="PIRSR602401-1"/>
    </source>
</evidence>
<evidence type="ECO:0000313" key="10">
    <source>
        <dbReference type="EMBL" id="KAL3844980.1"/>
    </source>
</evidence>